<dbReference type="EMBL" id="JALBCA010000004">
    <property type="protein sequence ID" value="KAI2392938.1"/>
    <property type="molecule type" value="Genomic_DNA"/>
</dbReference>
<proteinExistence type="predicted"/>
<reference evidence="1" key="1">
    <citation type="journal article" date="2022" name="bioRxiv">
        <title>Population genetic analysis of Ophidiomyces ophidiicola, the causative agent of snake fungal disease, indicates recent introductions to the USA.</title>
        <authorList>
            <person name="Ladner J.T."/>
            <person name="Palmer J.M."/>
            <person name="Ettinger C.L."/>
            <person name="Stajich J.E."/>
            <person name="Farrell T.M."/>
            <person name="Glorioso B.M."/>
            <person name="Lawson B."/>
            <person name="Price S.J."/>
            <person name="Stengle A.G."/>
            <person name="Grear D.A."/>
            <person name="Lorch J.M."/>
        </authorList>
    </citation>
    <scope>NUCLEOTIDE SEQUENCE</scope>
    <source>
        <strain evidence="1">NWHC 24266-5</strain>
    </source>
</reference>
<name>A0ACB8V5U5_9EURO</name>
<organism evidence="1">
    <name type="scientific">Ophidiomyces ophidiicola</name>
    <dbReference type="NCBI Taxonomy" id="1387563"/>
    <lineage>
        <taxon>Eukaryota</taxon>
        <taxon>Fungi</taxon>
        <taxon>Dikarya</taxon>
        <taxon>Ascomycota</taxon>
        <taxon>Pezizomycotina</taxon>
        <taxon>Eurotiomycetes</taxon>
        <taxon>Eurotiomycetidae</taxon>
        <taxon>Onygenales</taxon>
        <taxon>Onygenaceae</taxon>
        <taxon>Ophidiomyces</taxon>
    </lineage>
</organism>
<gene>
    <name evidence="1" type="ORF">LOY88_000404</name>
</gene>
<comment type="caution">
    <text evidence="1">The sequence shown here is derived from an EMBL/GenBank/DDBJ whole genome shotgun (WGS) entry which is preliminary data.</text>
</comment>
<accession>A0ACB8V5U5</accession>
<protein>
    <submittedName>
        <fullName evidence="1">Uncharacterized protein</fullName>
    </submittedName>
</protein>
<evidence type="ECO:0000313" key="1">
    <source>
        <dbReference type="EMBL" id="KAI2392938.1"/>
    </source>
</evidence>
<sequence>MIAGLCRLLKGRIFLPADPKTSLENKTVLITGGNTGLGLEAAVKYVNLGAATVIIGCRDIDRGIQAKSTIEAHTHRLAVVQVWPLDLNRYESVVAFSDRINREFSRLDVVLLNAGALHRQYNLSPEGWENTIQTNTLSTVLLALLLLPKLRQSHSDSGPAHLTFTSSSTHKFVQEGQLVGSECEKILEHINQESTFAGRRQYNVSKILLEFAVKSIAQTTRRENGTLDVIVNSASPGFCSTSLNREYDSFIERFFNRIFYTIFGRSAEQGSRTLVSATLLGEESHGRCWMHDTYPDMSQYLVSTVQGKELQRKAWKEIINELMHQLPSRETMICIKEPR</sequence>